<comment type="caution">
    <text evidence="1">The sequence shown here is derived from an EMBL/GenBank/DDBJ whole genome shotgun (WGS) entry which is preliminary data.</text>
</comment>
<keyword evidence="2" id="KW-1185">Reference proteome</keyword>
<protein>
    <submittedName>
        <fullName evidence="1">Uncharacterized protein</fullName>
    </submittedName>
</protein>
<accession>A0A5B7ISM5</accession>
<dbReference type="EMBL" id="VSRR010065457">
    <property type="protein sequence ID" value="MPC84447.1"/>
    <property type="molecule type" value="Genomic_DNA"/>
</dbReference>
<name>A0A5B7ISM5_PORTR</name>
<reference evidence="1 2" key="1">
    <citation type="submission" date="2019-05" db="EMBL/GenBank/DDBJ databases">
        <title>Another draft genome of Portunus trituberculatus and its Hox gene families provides insights of decapod evolution.</title>
        <authorList>
            <person name="Jeong J.-H."/>
            <person name="Song I."/>
            <person name="Kim S."/>
            <person name="Choi T."/>
            <person name="Kim D."/>
            <person name="Ryu S."/>
            <person name="Kim W."/>
        </authorList>
    </citation>
    <scope>NUCLEOTIDE SEQUENCE [LARGE SCALE GENOMIC DNA]</scope>
    <source>
        <tissue evidence="1">Muscle</tissue>
    </source>
</reference>
<evidence type="ECO:0000313" key="1">
    <source>
        <dbReference type="EMBL" id="MPC84447.1"/>
    </source>
</evidence>
<sequence>MEGLEKVDREDLKVWDEGTTRGHRKKWEEDLGKNDIKKHSCPCRTIQVQSVLARELVEATTMHYFKMKLDIF</sequence>
<organism evidence="1 2">
    <name type="scientific">Portunus trituberculatus</name>
    <name type="common">Swimming crab</name>
    <name type="synonym">Neptunus trituberculatus</name>
    <dbReference type="NCBI Taxonomy" id="210409"/>
    <lineage>
        <taxon>Eukaryota</taxon>
        <taxon>Metazoa</taxon>
        <taxon>Ecdysozoa</taxon>
        <taxon>Arthropoda</taxon>
        <taxon>Crustacea</taxon>
        <taxon>Multicrustacea</taxon>
        <taxon>Malacostraca</taxon>
        <taxon>Eumalacostraca</taxon>
        <taxon>Eucarida</taxon>
        <taxon>Decapoda</taxon>
        <taxon>Pleocyemata</taxon>
        <taxon>Brachyura</taxon>
        <taxon>Eubrachyura</taxon>
        <taxon>Portunoidea</taxon>
        <taxon>Portunidae</taxon>
        <taxon>Portuninae</taxon>
        <taxon>Portunus</taxon>
    </lineage>
</organism>
<dbReference type="AlphaFoldDB" id="A0A5B7ISM5"/>
<evidence type="ECO:0000313" key="2">
    <source>
        <dbReference type="Proteomes" id="UP000324222"/>
    </source>
</evidence>
<dbReference type="Proteomes" id="UP000324222">
    <property type="component" value="Unassembled WGS sequence"/>
</dbReference>
<gene>
    <name evidence="1" type="ORF">E2C01_079185</name>
</gene>
<proteinExistence type="predicted"/>